<accession>H5TGI7</accession>
<dbReference type="EMBL" id="BAFB01000017">
    <property type="protein sequence ID" value="GAB32595.1"/>
    <property type="molecule type" value="Genomic_DNA"/>
</dbReference>
<organism evidence="1 2">
    <name type="scientific">Gordonia otitidis (strain DSM 44809 / CCUG 52243 / JCM 12355 / NBRC 100426 / IFM 10032)</name>
    <dbReference type="NCBI Taxonomy" id="1108044"/>
    <lineage>
        <taxon>Bacteria</taxon>
        <taxon>Bacillati</taxon>
        <taxon>Actinomycetota</taxon>
        <taxon>Actinomycetes</taxon>
        <taxon>Mycobacteriales</taxon>
        <taxon>Gordoniaceae</taxon>
        <taxon>Gordonia</taxon>
    </lineage>
</organism>
<sequence>MWFHFDGDTIFVISQPRAGKIKNIVSNSLVSFHLDGDGTLGNGVLTMECRAQLAPVSDTPERLTAYLSKYESRIRDALQSTPSRYADEFSEGVILTPLAIRAW</sequence>
<dbReference type="STRING" id="1108044.GOOTI_017_00020"/>
<keyword evidence="2" id="KW-1185">Reference proteome</keyword>
<protein>
    <recommendedName>
        <fullName evidence="3">Pyridoxamine 5'-phosphate oxidase putative domain-containing protein</fullName>
    </recommendedName>
</protein>
<proteinExistence type="predicted"/>
<evidence type="ECO:0000313" key="1">
    <source>
        <dbReference type="EMBL" id="GAB32595.1"/>
    </source>
</evidence>
<dbReference type="SUPFAM" id="SSF50475">
    <property type="entry name" value="FMN-binding split barrel"/>
    <property type="match status" value="1"/>
</dbReference>
<dbReference type="Gene3D" id="2.30.110.10">
    <property type="entry name" value="Electron Transport, Fmn-binding Protein, Chain A"/>
    <property type="match status" value="1"/>
</dbReference>
<evidence type="ECO:0000313" key="2">
    <source>
        <dbReference type="Proteomes" id="UP000005038"/>
    </source>
</evidence>
<name>H5TGI7_GORO1</name>
<comment type="caution">
    <text evidence="1">The sequence shown here is derived from an EMBL/GenBank/DDBJ whole genome shotgun (WGS) entry which is preliminary data.</text>
</comment>
<reference evidence="1" key="1">
    <citation type="submission" date="2012-02" db="EMBL/GenBank/DDBJ databases">
        <title>Whole genome shotgun sequence of Gordonia otitidis NBRC 100426.</title>
        <authorList>
            <person name="Yoshida I."/>
            <person name="Hosoyama A."/>
            <person name="Tsuchikane K."/>
            <person name="Katsumata H."/>
            <person name="Yamazaki S."/>
            <person name="Fujita N."/>
        </authorList>
    </citation>
    <scope>NUCLEOTIDE SEQUENCE [LARGE SCALE GENOMIC DNA]</scope>
    <source>
        <strain evidence="1">NBRC 100426</strain>
    </source>
</reference>
<dbReference type="InterPro" id="IPR012349">
    <property type="entry name" value="Split_barrel_FMN-bd"/>
</dbReference>
<dbReference type="AlphaFoldDB" id="H5TGI7"/>
<evidence type="ECO:0008006" key="3">
    <source>
        <dbReference type="Google" id="ProtNLM"/>
    </source>
</evidence>
<dbReference type="Proteomes" id="UP000005038">
    <property type="component" value="Unassembled WGS sequence"/>
</dbReference>
<gene>
    <name evidence="1" type="ORF">GOOTI_017_00020</name>
</gene>